<keyword evidence="2" id="KW-1185">Reference proteome</keyword>
<dbReference type="RefSeq" id="YP_005227604.1">
    <property type="nucleotide sequence ID" value="NC_016845.1"/>
</dbReference>
<gene>
    <name evidence="1" type="ordered locus">KPHS_33040</name>
</gene>
<reference evidence="1 2" key="1">
    <citation type="journal article" date="2012" name="J. Bacteriol.">
        <title>Complete genome sequence of Klebsiella pneumoniae subsp. pneumoniae HS11286, a multidrug-resistant strain isolated from human sputum.</title>
        <authorList>
            <person name="Liu P."/>
            <person name="Li P."/>
            <person name="Jiang X."/>
            <person name="Bi D."/>
            <person name="Xie Y."/>
            <person name="Tai C."/>
            <person name="Deng Z."/>
            <person name="Rajakumar K."/>
            <person name="Ou H.Y."/>
        </authorList>
    </citation>
    <scope>NUCLEOTIDE SEQUENCE [LARGE SCALE GENOMIC DNA]</scope>
    <source>
        <strain evidence="1 2">HS11286</strain>
    </source>
</reference>
<proteinExistence type="predicted"/>
<protein>
    <submittedName>
        <fullName evidence="1">Uncharacterized protein</fullName>
    </submittedName>
</protein>
<dbReference type="STRING" id="1125630.KPHS_33040"/>
<dbReference type="PATRIC" id="fig|1125630.4.peg.3217"/>
<dbReference type="HOGENOM" id="CLU_3169162_0_0_6"/>
<sequence length="47" mass="5429">MPWPNAGIKIIDGDNIDGEMAIKNTSFVRYSTRAIRLRRKPKIKLML</sequence>
<dbReference type="Proteomes" id="UP000007841">
    <property type="component" value="Chromosome"/>
</dbReference>
<dbReference type="EMBL" id="CP003200">
    <property type="protein sequence ID" value="AEW62002.1"/>
    <property type="molecule type" value="Genomic_DNA"/>
</dbReference>
<dbReference type="RefSeq" id="WP_014343223.1">
    <property type="nucleotide sequence ID" value="NC_016845.1"/>
</dbReference>
<accession>A0A0H3GUL2</accession>
<dbReference type="AlphaFoldDB" id="A0A0H3GUL2"/>
<evidence type="ECO:0000313" key="2">
    <source>
        <dbReference type="Proteomes" id="UP000007841"/>
    </source>
</evidence>
<organism evidence="1 2">
    <name type="scientific">Klebsiella pneumoniae subsp. pneumoniae (strain HS11286)</name>
    <dbReference type="NCBI Taxonomy" id="1125630"/>
    <lineage>
        <taxon>Bacteria</taxon>
        <taxon>Pseudomonadati</taxon>
        <taxon>Pseudomonadota</taxon>
        <taxon>Gammaproteobacteria</taxon>
        <taxon>Enterobacterales</taxon>
        <taxon>Enterobacteriaceae</taxon>
        <taxon>Klebsiella/Raoultella group</taxon>
        <taxon>Klebsiella</taxon>
        <taxon>Klebsiella pneumoniae complex</taxon>
    </lineage>
</organism>
<dbReference type="KEGG" id="kpm:KPHS_33040"/>
<name>A0A0H3GUL2_KLEPH</name>
<evidence type="ECO:0000313" key="1">
    <source>
        <dbReference type="EMBL" id="AEW62002.1"/>
    </source>
</evidence>
<dbReference type="GeneID" id="11848327"/>